<protein>
    <submittedName>
        <fullName evidence="3">Mannosyl-glycoendo-beta-N-acetylglucosaminidase family protein</fullName>
    </submittedName>
</protein>
<organism evidence="3 5">
    <name type="scientific">Phocaeicola vulgatus str. 3775 SL</name>
    <name type="common">B</name>
    <name type="synonym">iv</name>
    <dbReference type="NCBI Taxonomy" id="1339350"/>
    <lineage>
        <taxon>Bacteria</taxon>
        <taxon>Pseudomonadati</taxon>
        <taxon>Bacteroidota</taxon>
        <taxon>Bacteroidia</taxon>
        <taxon>Bacteroidales</taxon>
        <taxon>Bacteroidaceae</taxon>
        <taxon>Phocaeicola</taxon>
    </lineage>
</organism>
<feature type="domain" description="Mannosyl-glycoprotein endo-beta-N-acetylglucosamidase-like" evidence="2">
    <location>
        <begin position="1"/>
        <end position="148"/>
    </location>
</feature>
<dbReference type="GO" id="GO:0004040">
    <property type="term" value="F:amidase activity"/>
    <property type="evidence" value="ECO:0007669"/>
    <property type="project" value="InterPro"/>
</dbReference>
<dbReference type="Gene3D" id="1.10.530.10">
    <property type="match status" value="1"/>
</dbReference>
<dbReference type="Pfam" id="PF01832">
    <property type="entry name" value="Glucosaminidase"/>
    <property type="match status" value="1"/>
</dbReference>
<dbReference type="PATRIC" id="fig|1339350.3.peg.4110"/>
<reference evidence="3 5" key="1">
    <citation type="submission" date="2014-04" db="EMBL/GenBank/DDBJ databases">
        <authorList>
            <person name="Sears C."/>
            <person name="Carroll K."/>
            <person name="Sack B.R."/>
            <person name="Qadri F."/>
            <person name="Myers L.L."/>
            <person name="Chung G.-T."/>
            <person name="Escheverria P."/>
            <person name="Fraser C.M."/>
            <person name="Sadzewicz L."/>
            <person name="Shefchek K.A."/>
            <person name="Tallon L."/>
            <person name="Das S.P."/>
            <person name="Daugherty S."/>
            <person name="Mongodin E.F."/>
        </authorList>
    </citation>
    <scope>NUCLEOTIDE SEQUENCE [LARGE SCALE GENOMIC DNA]</scope>
    <source>
        <strain evidence="3">3775 SL</strain>
        <strain evidence="5">3775 SL(B) 10 (iv)</strain>
    </source>
</reference>
<evidence type="ECO:0000313" key="5">
    <source>
        <dbReference type="Proteomes" id="UP000028134"/>
    </source>
</evidence>
<dbReference type="GeneID" id="78336864"/>
<dbReference type="PANTHER" id="PTHR33308:SF9">
    <property type="entry name" value="PEPTIDOGLYCAN HYDROLASE FLGJ"/>
    <property type="match status" value="1"/>
</dbReference>
<dbReference type="InterPro" id="IPR002901">
    <property type="entry name" value="MGlyc_endo_b_GlcNAc-like_dom"/>
</dbReference>
<dbReference type="InterPro" id="IPR011055">
    <property type="entry name" value="Dup_hybrid_motif"/>
</dbReference>
<evidence type="ECO:0000259" key="2">
    <source>
        <dbReference type="SMART" id="SM00047"/>
    </source>
</evidence>
<gene>
    <name evidence="4" type="ORF">M097_0788</name>
    <name evidence="3" type="ORF">M097_4316</name>
</gene>
<dbReference type="Gene3D" id="2.70.70.10">
    <property type="entry name" value="Glucose Permease (Domain IIA)"/>
    <property type="match status" value="1"/>
</dbReference>
<accession>A0A078QTN8</accession>
<evidence type="ECO:0000313" key="3">
    <source>
        <dbReference type="EMBL" id="KDS25816.1"/>
    </source>
</evidence>
<dbReference type="EMBL" id="JNHI01000052">
    <property type="protein sequence ID" value="KDS25816.1"/>
    <property type="molecule type" value="Genomic_DNA"/>
</dbReference>
<dbReference type="SUPFAM" id="SSF51261">
    <property type="entry name" value="Duplicated hybrid motif"/>
    <property type="match status" value="1"/>
</dbReference>
<sequence length="518" mass="57475">MSKNQQYAMKYAEYAMEQMRRYGIPASVTLAQGILESSNGQSRLAQNENNHFGIKATPAWIAEGGRYGIYTDDKPNEKFCSYDSVGDSYEHHSRFLKENSRYAQCFALSPDDYKGWTQNIEQAGYATGGEYAESLQRIIEQNGLQQYDKLVMQEMETQGKRFGTEHNPLRTSENSEYGAKYSFPVEREEFLFVTSPFGMRQDPMDNTKQQMHKGIDIRCNGDAVLATENNGKVVAVNQNKNTPGGKSLTVEYTRTDGSKVQCTYMHLKEVTVKVGDVVQAGGKLGTSGNTGTRTTGEHLHFGVTNFYADGTKRDIDPAAYLTEIAQKGNIKLEVLHNGNSLLTRYKGTEENAAGKNLSPDGWMKKLLSSEDSGVGMSGCNDPIVEMAMTAFSSLMLLAVQIDNKNEEEQKTAISKQMDSGRINLKSLLPGMKNCELAISENGKAILRVNNGELRMSRELTTAELSRLSATLNNNTLTEEAKRIRVTGMLNTVILSEAASQNFEQGMSQQQGQTENLKR</sequence>
<dbReference type="RefSeq" id="WP_004308692.1">
    <property type="nucleotide sequence ID" value="NZ_JNHI01000003.1"/>
</dbReference>
<dbReference type="SMART" id="SM00047">
    <property type="entry name" value="LYZ2"/>
    <property type="match status" value="1"/>
</dbReference>
<dbReference type="InterPro" id="IPR051056">
    <property type="entry name" value="Glycosyl_Hydrolase_73"/>
</dbReference>
<dbReference type="PANTHER" id="PTHR33308">
    <property type="entry name" value="PEPTIDOGLYCAN HYDROLASE FLGJ"/>
    <property type="match status" value="1"/>
</dbReference>
<dbReference type="CDD" id="cd12797">
    <property type="entry name" value="M23_peptidase"/>
    <property type="match status" value="1"/>
</dbReference>
<dbReference type="InterPro" id="IPR016047">
    <property type="entry name" value="M23ase_b-sheet_dom"/>
</dbReference>
<evidence type="ECO:0000256" key="1">
    <source>
        <dbReference type="ARBA" id="ARBA00022801"/>
    </source>
</evidence>
<name>A0A078QTN8_PHOVU</name>
<dbReference type="Pfam" id="PF01551">
    <property type="entry name" value="Peptidase_M23"/>
    <property type="match status" value="1"/>
</dbReference>
<dbReference type="AlphaFoldDB" id="A0A078QTN8"/>
<dbReference type="Proteomes" id="UP000028134">
    <property type="component" value="Unassembled WGS sequence"/>
</dbReference>
<comment type="caution">
    <text evidence="3">The sequence shown here is derived from an EMBL/GenBank/DDBJ whole genome shotgun (WGS) entry which is preliminary data.</text>
</comment>
<evidence type="ECO:0000313" key="4">
    <source>
        <dbReference type="EMBL" id="KDS32586.1"/>
    </source>
</evidence>
<proteinExistence type="predicted"/>
<dbReference type="EMBL" id="JNHI01000003">
    <property type="protein sequence ID" value="KDS32586.1"/>
    <property type="molecule type" value="Genomic_DNA"/>
</dbReference>
<keyword evidence="1" id="KW-0378">Hydrolase</keyword>